<evidence type="ECO:0000313" key="1">
    <source>
        <dbReference type="EMBL" id="GAF04564.1"/>
    </source>
</evidence>
<evidence type="ECO:0000313" key="2">
    <source>
        <dbReference type="Proteomes" id="UP000019402"/>
    </source>
</evidence>
<proteinExistence type="predicted"/>
<protein>
    <submittedName>
        <fullName evidence="1">Uncharacterized protein</fullName>
    </submittedName>
</protein>
<dbReference type="Proteomes" id="UP000019402">
    <property type="component" value="Unassembled WGS sequence"/>
</dbReference>
<organism evidence="1 2">
    <name type="scientific">Saccharicrinis fermentans DSM 9555 = JCM 21142</name>
    <dbReference type="NCBI Taxonomy" id="869213"/>
    <lineage>
        <taxon>Bacteria</taxon>
        <taxon>Pseudomonadati</taxon>
        <taxon>Bacteroidota</taxon>
        <taxon>Bacteroidia</taxon>
        <taxon>Marinilabiliales</taxon>
        <taxon>Marinilabiliaceae</taxon>
        <taxon>Saccharicrinis</taxon>
    </lineage>
</organism>
<keyword evidence="2" id="KW-1185">Reference proteome</keyword>
<name>W7YQ91_9BACT</name>
<reference evidence="1 2" key="1">
    <citation type="journal article" date="2014" name="Genome Announc.">
        <title>Draft Genome Sequence of Cytophaga fermentans JCM 21142T, a Facultative Anaerobe Isolated from Marine Mud.</title>
        <authorList>
            <person name="Starns D."/>
            <person name="Oshima K."/>
            <person name="Suda W."/>
            <person name="Iino T."/>
            <person name="Yuki M."/>
            <person name="Inoue J."/>
            <person name="Kitamura K."/>
            <person name="Iida T."/>
            <person name="Darby A."/>
            <person name="Hattori M."/>
            <person name="Ohkuma M."/>
        </authorList>
    </citation>
    <scope>NUCLEOTIDE SEQUENCE [LARGE SCALE GENOMIC DNA]</scope>
    <source>
        <strain evidence="1 2">JCM 21142</strain>
    </source>
</reference>
<accession>W7YQ91</accession>
<dbReference type="AlphaFoldDB" id="W7YQ91"/>
<gene>
    <name evidence="1" type="ORF">JCM21142_83273</name>
</gene>
<comment type="caution">
    <text evidence="1">The sequence shown here is derived from an EMBL/GenBank/DDBJ whole genome shotgun (WGS) entry which is preliminary data.</text>
</comment>
<sequence length="229" mass="26466">MNLISQIQLIYYMHYTKHTKQEYLYKLKDITSMSVNVDDIRKVVGGYGYDSRKLAEGKRLAEGLERLNSEVAKQSLVKKRMFAEKKRVQNEVHKKYMKFLKLSRIAFSDDVEAQGALLLTGARARTYEKWMTQVSVFVDNLLVNRKYIKTLEGFGVSCKEIEDVKVRLKQLNALSSECVKITGVVRMLNHKVKKDTVVMQHWISSYIKVARIAMEENPKVGKLIKQVIG</sequence>
<dbReference type="EMBL" id="BAMD01000049">
    <property type="protein sequence ID" value="GAF04564.1"/>
    <property type="molecule type" value="Genomic_DNA"/>
</dbReference>
<dbReference type="eggNOG" id="ENOG502ZTCA">
    <property type="taxonomic scope" value="Bacteria"/>
</dbReference>